<evidence type="ECO:0000313" key="1">
    <source>
        <dbReference type="EMBL" id="KMY50517.1"/>
    </source>
</evidence>
<organism evidence="1 2">
    <name type="scientific">Peribacillus loiseleuriae</name>
    <dbReference type="NCBI Taxonomy" id="1679170"/>
    <lineage>
        <taxon>Bacteria</taxon>
        <taxon>Bacillati</taxon>
        <taxon>Bacillota</taxon>
        <taxon>Bacilli</taxon>
        <taxon>Bacillales</taxon>
        <taxon>Bacillaceae</taxon>
        <taxon>Peribacillus</taxon>
    </lineage>
</organism>
<keyword evidence="2" id="KW-1185">Reference proteome</keyword>
<sequence>MTFIVSESGRLLRTRHNEPLNLLLESWENLGRILGVNKKSGMRYNAFNKGGTTETYPFRPFFRG</sequence>
<dbReference type="AlphaFoldDB" id="A0A0K9GW99"/>
<dbReference type="EMBL" id="LFZW01000001">
    <property type="protein sequence ID" value="KMY50517.1"/>
    <property type="molecule type" value="Genomic_DNA"/>
</dbReference>
<protein>
    <submittedName>
        <fullName evidence="1">Uncharacterized protein</fullName>
    </submittedName>
</protein>
<evidence type="ECO:0000313" key="2">
    <source>
        <dbReference type="Proteomes" id="UP000037146"/>
    </source>
</evidence>
<gene>
    <name evidence="1" type="ORF">AC625_14220</name>
</gene>
<dbReference type="Proteomes" id="UP000037146">
    <property type="component" value="Unassembled WGS sequence"/>
</dbReference>
<dbReference type="STRING" id="1679170.AC625_14220"/>
<reference evidence="2" key="1">
    <citation type="submission" date="2015-07" db="EMBL/GenBank/DDBJ databases">
        <title>Genome sequencing project for genomic taxonomy and phylogenomics of Bacillus-like bacteria.</title>
        <authorList>
            <person name="Liu B."/>
            <person name="Wang J."/>
            <person name="Zhu Y."/>
            <person name="Liu G."/>
            <person name="Chen Q."/>
            <person name="Chen Z."/>
            <person name="Lan J."/>
            <person name="Che J."/>
            <person name="Ge C."/>
            <person name="Shi H."/>
            <person name="Pan Z."/>
            <person name="Liu X."/>
        </authorList>
    </citation>
    <scope>NUCLEOTIDE SEQUENCE [LARGE SCALE GENOMIC DNA]</scope>
    <source>
        <strain evidence="2">FJAT-27997</strain>
    </source>
</reference>
<accession>A0A0K9GW99</accession>
<name>A0A0K9GW99_9BACI</name>
<dbReference type="PATRIC" id="fig|1679170.3.peg.3242"/>
<proteinExistence type="predicted"/>
<comment type="caution">
    <text evidence="1">The sequence shown here is derived from an EMBL/GenBank/DDBJ whole genome shotgun (WGS) entry which is preliminary data.</text>
</comment>